<proteinExistence type="predicted"/>
<accession>A0A4Y2T8Y2</accession>
<organism evidence="2 3">
    <name type="scientific">Araneus ventricosus</name>
    <name type="common">Orbweaver spider</name>
    <name type="synonym">Epeira ventricosa</name>
    <dbReference type="NCBI Taxonomy" id="182803"/>
    <lineage>
        <taxon>Eukaryota</taxon>
        <taxon>Metazoa</taxon>
        <taxon>Ecdysozoa</taxon>
        <taxon>Arthropoda</taxon>
        <taxon>Chelicerata</taxon>
        <taxon>Arachnida</taxon>
        <taxon>Araneae</taxon>
        <taxon>Araneomorphae</taxon>
        <taxon>Entelegynae</taxon>
        <taxon>Araneoidea</taxon>
        <taxon>Araneidae</taxon>
        <taxon>Araneus</taxon>
    </lineage>
</organism>
<evidence type="ECO:0000256" key="1">
    <source>
        <dbReference type="SAM" id="MobiDB-lite"/>
    </source>
</evidence>
<reference evidence="2 3" key="1">
    <citation type="journal article" date="2019" name="Sci. Rep.">
        <title>Orb-weaving spider Araneus ventricosus genome elucidates the spidroin gene catalogue.</title>
        <authorList>
            <person name="Kono N."/>
            <person name="Nakamura H."/>
            <person name="Ohtoshi R."/>
            <person name="Moran D.A.P."/>
            <person name="Shinohara A."/>
            <person name="Yoshida Y."/>
            <person name="Fujiwara M."/>
            <person name="Mori M."/>
            <person name="Tomita M."/>
            <person name="Arakawa K."/>
        </authorList>
    </citation>
    <scope>NUCLEOTIDE SEQUENCE [LARGE SCALE GENOMIC DNA]</scope>
</reference>
<dbReference type="EMBL" id="BGPR01026582">
    <property type="protein sequence ID" value="GBN96420.1"/>
    <property type="molecule type" value="Genomic_DNA"/>
</dbReference>
<keyword evidence="3" id="KW-1185">Reference proteome</keyword>
<gene>
    <name evidence="2" type="ORF">AVEN_23391_1</name>
</gene>
<protein>
    <submittedName>
        <fullName evidence="2">Uncharacterized protein</fullName>
    </submittedName>
</protein>
<comment type="caution">
    <text evidence="2">The sequence shown here is derived from an EMBL/GenBank/DDBJ whole genome shotgun (WGS) entry which is preliminary data.</text>
</comment>
<dbReference type="Proteomes" id="UP000499080">
    <property type="component" value="Unassembled WGS sequence"/>
</dbReference>
<dbReference type="AlphaFoldDB" id="A0A4Y2T8Y2"/>
<sequence length="140" mass="15694">MRAPHVQQALPKLGKPRREGTHRTLSTQPNHCFFTKVVFGWGEIPQPQPDEFQPIRSEISATYAQGAARKCFRAKWRNTGWGCRCNRGEHLWSSVTRMRIPFSESVRQSGFGDAAVTCKGFSQGACPAPNKTICLSLFVN</sequence>
<evidence type="ECO:0000313" key="3">
    <source>
        <dbReference type="Proteomes" id="UP000499080"/>
    </source>
</evidence>
<name>A0A4Y2T8Y2_ARAVE</name>
<feature type="region of interest" description="Disordered" evidence="1">
    <location>
        <begin position="1"/>
        <end position="25"/>
    </location>
</feature>
<evidence type="ECO:0000313" key="2">
    <source>
        <dbReference type="EMBL" id="GBN96420.1"/>
    </source>
</evidence>